<comment type="caution">
    <text evidence="3">The sequence shown here is derived from an EMBL/GenBank/DDBJ whole genome shotgun (WGS) entry which is preliminary data.</text>
</comment>
<name>A0A4R6IC97_9SPHI</name>
<keyword evidence="4" id="KW-1185">Reference proteome</keyword>
<accession>A0A4R6IC97</accession>
<dbReference type="Pfam" id="PF02625">
    <property type="entry name" value="XdhC_CoxI"/>
    <property type="match status" value="1"/>
</dbReference>
<evidence type="ECO:0000259" key="2">
    <source>
        <dbReference type="Pfam" id="PF13478"/>
    </source>
</evidence>
<feature type="domain" description="XdhC Rossmann" evidence="2">
    <location>
        <begin position="209"/>
        <end position="353"/>
    </location>
</feature>
<dbReference type="PANTHER" id="PTHR30388">
    <property type="entry name" value="ALDEHYDE OXIDOREDUCTASE MOLYBDENUM COFACTOR ASSEMBLY PROTEIN"/>
    <property type="match status" value="1"/>
</dbReference>
<gene>
    <name evidence="3" type="ORF">CLV32_4184</name>
</gene>
<proteinExistence type="predicted"/>
<feature type="domain" description="XdhC- CoxI" evidence="1">
    <location>
        <begin position="17"/>
        <end position="81"/>
    </location>
</feature>
<dbReference type="OrthoDB" id="9773039at2"/>
<evidence type="ECO:0000313" key="4">
    <source>
        <dbReference type="Proteomes" id="UP000295499"/>
    </source>
</evidence>
<dbReference type="AlphaFoldDB" id="A0A4R6IC97"/>
<sequence>MKEIKDIISAYDAAVIQGKRSALATVVHVEGSSYRRPGARMLVTEDGMLTGAISGGCLEGDALRKALMAINEQRNKLVTYDTTDDDDAKFGVQLGCNGIVHILFEPIDTLKKDNALQLLKKATVDRQPAVLVTLFSMDARDVQPGTCYFLSDSGVAESGLKLLDAAIAASIVAESASALASQTSTIQQYHVNEINLTAFVEVLQPSIALVICGAGNDAIPLVAIANVLGWEVTILDGRPTHANVQRFPNVHAVLVARSERVLDHIQLDDRTAWVLMTHNYNYDLDVLQQLAGTSCSYIGILGPKKKLHRMFDDLAAKNIVISDQVKARIYSPVGLDIGAETAEEIALSIAAEIKAVIYGKTALALRDKQSAIHASAATGI</sequence>
<reference evidence="3 4" key="1">
    <citation type="submission" date="2019-03" db="EMBL/GenBank/DDBJ databases">
        <title>Genomic Encyclopedia of Archaeal and Bacterial Type Strains, Phase II (KMG-II): from individual species to whole genera.</title>
        <authorList>
            <person name="Goeker M."/>
        </authorList>
    </citation>
    <scope>NUCLEOTIDE SEQUENCE [LARGE SCALE GENOMIC DNA]</scope>
    <source>
        <strain evidence="3 4">DSM 19034</strain>
    </source>
</reference>
<dbReference type="InterPro" id="IPR027051">
    <property type="entry name" value="XdhC_Rossmann_dom"/>
</dbReference>
<evidence type="ECO:0000259" key="1">
    <source>
        <dbReference type="Pfam" id="PF02625"/>
    </source>
</evidence>
<dbReference type="Proteomes" id="UP000295499">
    <property type="component" value="Unassembled WGS sequence"/>
</dbReference>
<dbReference type="RefSeq" id="WP_133558789.1">
    <property type="nucleotide sequence ID" value="NZ_SNWM01000006.1"/>
</dbReference>
<dbReference type="InterPro" id="IPR052698">
    <property type="entry name" value="MoCofactor_Util/Proc"/>
</dbReference>
<evidence type="ECO:0000313" key="3">
    <source>
        <dbReference type="EMBL" id="TDO19562.1"/>
    </source>
</evidence>
<dbReference type="Pfam" id="PF13478">
    <property type="entry name" value="XdhC_C"/>
    <property type="match status" value="1"/>
</dbReference>
<protein>
    <submittedName>
        <fullName evidence="3">Xanthine/CO dehydrogenase XdhC/CoxF family maturation factor</fullName>
    </submittedName>
</protein>
<dbReference type="InterPro" id="IPR003777">
    <property type="entry name" value="XdhC_CoxI"/>
</dbReference>
<dbReference type="EMBL" id="SNWM01000006">
    <property type="protein sequence ID" value="TDO19562.1"/>
    <property type="molecule type" value="Genomic_DNA"/>
</dbReference>
<organism evidence="3 4">
    <name type="scientific">Pedobacter duraquae</name>
    <dbReference type="NCBI Taxonomy" id="425511"/>
    <lineage>
        <taxon>Bacteria</taxon>
        <taxon>Pseudomonadati</taxon>
        <taxon>Bacteroidota</taxon>
        <taxon>Sphingobacteriia</taxon>
        <taxon>Sphingobacteriales</taxon>
        <taxon>Sphingobacteriaceae</taxon>
        <taxon>Pedobacter</taxon>
    </lineage>
</organism>
<dbReference type="PANTHER" id="PTHR30388:SF6">
    <property type="entry name" value="XANTHINE DEHYDROGENASE SUBUNIT A-RELATED"/>
    <property type="match status" value="1"/>
</dbReference>
<dbReference type="Gene3D" id="3.40.50.720">
    <property type="entry name" value="NAD(P)-binding Rossmann-like Domain"/>
    <property type="match status" value="1"/>
</dbReference>